<gene>
    <name evidence="2" type="ORF">E4K65_45020</name>
</gene>
<sequence length="78" mass="8529">MRTGFQISSLVPSGLVVDGVSDSMDSLILSVRSEAAEARCPLCATASSRIHSRYVRHVADLPSAGRKVRLRLLTRRFT</sequence>
<dbReference type="InterPro" id="IPR029261">
    <property type="entry name" value="Transposase_Znf"/>
</dbReference>
<keyword evidence="3" id="KW-1185">Reference proteome</keyword>
<reference evidence="2 3" key="1">
    <citation type="submission" date="2019-03" db="EMBL/GenBank/DDBJ databases">
        <title>Bradyrhizobium diversity isolated from nodules of Chamaecrista fasciculata.</title>
        <authorList>
            <person name="Klepa M.S."/>
            <person name="Urquiaga M.O."/>
            <person name="Hungria M."/>
            <person name="Delamuta J.R."/>
        </authorList>
    </citation>
    <scope>NUCLEOTIDE SEQUENCE [LARGE SCALE GENOMIC DNA]</scope>
    <source>
        <strain evidence="2 3">CNPSo 3448</strain>
    </source>
</reference>
<proteinExistence type="predicted"/>
<dbReference type="Pfam" id="PF14690">
    <property type="entry name" value="Zn_ribbon_ISL3"/>
    <property type="match status" value="1"/>
</dbReference>
<dbReference type="RefSeq" id="WP_135179556.1">
    <property type="nucleotide sequence ID" value="NZ_SPQT01000063.1"/>
</dbReference>
<feature type="non-terminal residue" evidence="2">
    <location>
        <position position="78"/>
    </location>
</feature>
<protein>
    <submittedName>
        <fullName evidence="2">Transposase family protein</fullName>
    </submittedName>
</protein>
<dbReference type="OrthoDB" id="46712at2"/>
<organism evidence="2 3">
    <name type="scientific">Bradyrhizobium niftali</name>
    <dbReference type="NCBI Taxonomy" id="2560055"/>
    <lineage>
        <taxon>Bacteria</taxon>
        <taxon>Pseudomonadati</taxon>
        <taxon>Pseudomonadota</taxon>
        <taxon>Alphaproteobacteria</taxon>
        <taxon>Hyphomicrobiales</taxon>
        <taxon>Nitrobacteraceae</taxon>
        <taxon>Bradyrhizobium</taxon>
    </lineage>
</organism>
<evidence type="ECO:0000259" key="1">
    <source>
        <dbReference type="Pfam" id="PF14690"/>
    </source>
</evidence>
<comment type="caution">
    <text evidence="2">The sequence shown here is derived from an EMBL/GenBank/DDBJ whole genome shotgun (WGS) entry which is preliminary data.</text>
</comment>
<feature type="domain" description="Transposase IS204/IS1001/IS1096/IS1165 zinc-finger" evidence="1">
    <location>
        <begin position="38"/>
        <end position="77"/>
    </location>
</feature>
<dbReference type="Proteomes" id="UP000297966">
    <property type="component" value="Unassembled WGS sequence"/>
</dbReference>
<evidence type="ECO:0000313" key="3">
    <source>
        <dbReference type="Proteomes" id="UP000297966"/>
    </source>
</evidence>
<accession>A0A4Y9KZ20</accession>
<name>A0A4Y9KZ20_9BRAD</name>
<evidence type="ECO:0000313" key="2">
    <source>
        <dbReference type="EMBL" id="TFV36570.1"/>
    </source>
</evidence>
<dbReference type="EMBL" id="SPQT01000063">
    <property type="protein sequence ID" value="TFV36570.1"/>
    <property type="molecule type" value="Genomic_DNA"/>
</dbReference>
<dbReference type="AlphaFoldDB" id="A0A4Y9KZ20"/>